<evidence type="ECO:0000313" key="5">
    <source>
        <dbReference type="EMBL" id="MFC4750256.1"/>
    </source>
</evidence>
<comment type="caution">
    <text evidence="5">The sequence shown here is derived from an EMBL/GenBank/DDBJ whole genome shotgun (WGS) entry which is preliminary data.</text>
</comment>
<dbReference type="Proteomes" id="UP001595935">
    <property type="component" value="Unassembled WGS sequence"/>
</dbReference>
<dbReference type="SMART" id="SM00421">
    <property type="entry name" value="HTH_LUXR"/>
    <property type="match status" value="1"/>
</dbReference>
<evidence type="ECO:0000256" key="1">
    <source>
        <dbReference type="SAM" id="Coils"/>
    </source>
</evidence>
<feature type="transmembrane region" description="Helical" evidence="2">
    <location>
        <begin position="344"/>
        <end position="362"/>
    </location>
</feature>
<dbReference type="Gene3D" id="1.25.40.10">
    <property type="entry name" value="Tetratricopeptide repeat domain"/>
    <property type="match status" value="2"/>
</dbReference>
<accession>A0ABV9PKZ0</accession>
<evidence type="ECO:0000256" key="3">
    <source>
        <dbReference type="SAM" id="SignalP"/>
    </source>
</evidence>
<dbReference type="SUPFAM" id="SSF48452">
    <property type="entry name" value="TPR-like"/>
    <property type="match status" value="2"/>
</dbReference>
<dbReference type="InterPro" id="IPR016032">
    <property type="entry name" value="Sig_transdc_resp-reg_C-effctor"/>
</dbReference>
<protein>
    <recommendedName>
        <fullName evidence="4">HTH luxR-type domain-containing protein</fullName>
    </recommendedName>
</protein>
<feature type="domain" description="HTH luxR-type" evidence="4">
    <location>
        <begin position="473"/>
        <end position="530"/>
    </location>
</feature>
<reference evidence="6" key="1">
    <citation type="journal article" date="2019" name="Int. J. Syst. Evol. Microbiol.">
        <title>The Global Catalogue of Microorganisms (GCM) 10K type strain sequencing project: providing services to taxonomists for standard genome sequencing and annotation.</title>
        <authorList>
            <consortium name="The Broad Institute Genomics Platform"/>
            <consortium name="The Broad Institute Genome Sequencing Center for Infectious Disease"/>
            <person name="Wu L."/>
            <person name="Ma J."/>
        </authorList>
    </citation>
    <scope>NUCLEOTIDE SEQUENCE [LARGE SCALE GENOMIC DNA]</scope>
    <source>
        <strain evidence="6">WYCCWR 13023</strain>
    </source>
</reference>
<feature type="coiled-coil region" evidence="1">
    <location>
        <begin position="372"/>
        <end position="404"/>
    </location>
</feature>
<dbReference type="SUPFAM" id="SSF46894">
    <property type="entry name" value="C-terminal effector domain of the bipartite response regulators"/>
    <property type="match status" value="1"/>
</dbReference>
<feature type="signal peptide" evidence="3">
    <location>
        <begin position="1"/>
        <end position="21"/>
    </location>
</feature>
<feature type="chain" id="PRO_5047264459" description="HTH luxR-type domain-containing protein" evidence="3">
    <location>
        <begin position="22"/>
        <end position="533"/>
    </location>
</feature>
<keyword evidence="6" id="KW-1185">Reference proteome</keyword>
<keyword evidence="2" id="KW-1133">Transmembrane helix</keyword>
<dbReference type="EMBL" id="JBHSGV010000016">
    <property type="protein sequence ID" value="MFC4750256.1"/>
    <property type="molecule type" value="Genomic_DNA"/>
</dbReference>
<name>A0ABV9PKZ0_9FLAO</name>
<dbReference type="InterPro" id="IPR000792">
    <property type="entry name" value="Tscrpt_reg_LuxR_C"/>
</dbReference>
<dbReference type="RefSeq" id="WP_213260254.1">
    <property type="nucleotide sequence ID" value="NZ_JAGYWA010000016.1"/>
</dbReference>
<keyword evidence="1" id="KW-0175">Coiled coil</keyword>
<sequence length="533" mass="61632">MLYKKSFLTLSILFISLNLTAQYSKKKEHSGWSFLINDNLTFCHFFHAYEQAEEDNNIANKAEALLYLGIWSYGHNLENGLQYAKNALVNYSKLEKTKPAQAKIGKSKCLQLIGIIYTRQGKYAEAASINRQVIEMLGKNAPKSGILGSANSSTEALFEMQSIKDSAISIFRKALKNDFENSGSEVPLVYSYLKIGEFALKNKHTKIGLAYFGKALNIAELTHDKKAQFSTLIMLGKCHFHASNFAKANYYYHKAHNVAITLSDKIYEIKAIQALIGVNKLEKNHFKITQLQNRLLFIKDHYFLLEKEKIGKSLEMQFKVGEKNKKLASIYEEKKDIERTNCKLLIFTITVCIILLIVFYFLHNIHRRDKQLLHLKNELVEVLEKEKKSEEKKFQNDLEHKENQLSSITLQIFEKNKLLNEIKVAIEKKEPLSEQQLLKLVNRHLEQNILWNDFDLYFESINKNFYTRLKQSYPEISSNDLKICALVKLNMSVKEMSLFLNISPDSVKTARYRLRKKLQLSGDQNLTDIILSI</sequence>
<evidence type="ECO:0000313" key="6">
    <source>
        <dbReference type="Proteomes" id="UP001595935"/>
    </source>
</evidence>
<gene>
    <name evidence="5" type="ORF">ACFO5S_22575</name>
</gene>
<keyword evidence="2" id="KW-0472">Membrane</keyword>
<dbReference type="InterPro" id="IPR036388">
    <property type="entry name" value="WH-like_DNA-bd_sf"/>
</dbReference>
<organism evidence="5 6">
    <name type="scientific">Flavobacterium branchiicola</name>
    <dbReference type="NCBI Taxonomy" id="1114875"/>
    <lineage>
        <taxon>Bacteria</taxon>
        <taxon>Pseudomonadati</taxon>
        <taxon>Bacteroidota</taxon>
        <taxon>Flavobacteriia</taxon>
        <taxon>Flavobacteriales</taxon>
        <taxon>Flavobacteriaceae</taxon>
        <taxon>Flavobacterium</taxon>
    </lineage>
</organism>
<proteinExistence type="predicted"/>
<keyword evidence="2" id="KW-0812">Transmembrane</keyword>
<keyword evidence="3" id="KW-0732">Signal</keyword>
<evidence type="ECO:0000259" key="4">
    <source>
        <dbReference type="SMART" id="SM00421"/>
    </source>
</evidence>
<dbReference type="Gene3D" id="1.10.10.10">
    <property type="entry name" value="Winged helix-like DNA-binding domain superfamily/Winged helix DNA-binding domain"/>
    <property type="match status" value="1"/>
</dbReference>
<evidence type="ECO:0000256" key="2">
    <source>
        <dbReference type="SAM" id="Phobius"/>
    </source>
</evidence>
<dbReference type="InterPro" id="IPR011990">
    <property type="entry name" value="TPR-like_helical_dom_sf"/>
</dbReference>